<name>A0AA51RF65_9BACT</name>
<gene>
    <name evidence="2" type="ORF">QYS49_35070</name>
</gene>
<organism evidence="2 3">
    <name type="scientific">Marivirga salinarum</name>
    <dbReference type="NCBI Taxonomy" id="3059078"/>
    <lineage>
        <taxon>Bacteria</taxon>
        <taxon>Pseudomonadati</taxon>
        <taxon>Bacteroidota</taxon>
        <taxon>Cytophagia</taxon>
        <taxon>Cytophagales</taxon>
        <taxon>Marivirgaceae</taxon>
        <taxon>Marivirga</taxon>
    </lineage>
</organism>
<keyword evidence="1" id="KW-0812">Transmembrane</keyword>
<dbReference type="AlphaFoldDB" id="A0AA51RF65"/>
<accession>A0AA51RF65</accession>
<dbReference type="Proteomes" id="UP001230496">
    <property type="component" value="Chromosome"/>
</dbReference>
<feature type="transmembrane region" description="Helical" evidence="1">
    <location>
        <begin position="27"/>
        <end position="44"/>
    </location>
</feature>
<dbReference type="RefSeq" id="WP_308351353.1">
    <property type="nucleotide sequence ID" value="NZ_CP129971.1"/>
</dbReference>
<reference evidence="2 3" key="1">
    <citation type="submission" date="2023-08" db="EMBL/GenBank/DDBJ databases">
        <title>Comparative genomics and taxonomic characterization of three novel marine species of genus Marivirga.</title>
        <authorList>
            <person name="Muhammad N."/>
            <person name="Kim S.-G."/>
        </authorList>
    </citation>
    <scope>NUCLEOTIDE SEQUENCE [LARGE SCALE GENOMIC DNA]</scope>
    <source>
        <strain evidence="2 3">BDSF4-3</strain>
    </source>
</reference>
<dbReference type="KEGG" id="msaa:QYS49_35070"/>
<dbReference type="EMBL" id="CP129971">
    <property type="protein sequence ID" value="WMN12945.1"/>
    <property type="molecule type" value="Genomic_DNA"/>
</dbReference>
<sequence>MKYIAVMIMGVLLITISYLTFRYESSLLIGQFLTLFALYLFLAFQKKEFSLNEIITFGILFRLLLLLLTPNLSEDVYRFLWDGKLWWEGIDAYAFLPSEIAKENILKSRVIYSTQFTQLLQHLSTIKSIDFCYWRNT</sequence>
<feature type="transmembrane region" description="Helical" evidence="1">
    <location>
        <begin position="5"/>
        <end position="21"/>
    </location>
</feature>
<keyword evidence="1" id="KW-1133">Transmembrane helix</keyword>
<evidence type="ECO:0000256" key="1">
    <source>
        <dbReference type="SAM" id="Phobius"/>
    </source>
</evidence>
<proteinExistence type="predicted"/>
<keyword evidence="3" id="KW-1185">Reference proteome</keyword>
<protein>
    <submittedName>
        <fullName evidence="2">Uncharacterized protein</fullName>
    </submittedName>
</protein>
<evidence type="ECO:0000313" key="3">
    <source>
        <dbReference type="Proteomes" id="UP001230496"/>
    </source>
</evidence>
<evidence type="ECO:0000313" key="2">
    <source>
        <dbReference type="EMBL" id="WMN12945.1"/>
    </source>
</evidence>
<keyword evidence="1" id="KW-0472">Membrane</keyword>
<feature type="transmembrane region" description="Helical" evidence="1">
    <location>
        <begin position="51"/>
        <end position="69"/>
    </location>
</feature>